<dbReference type="EMBL" id="JANPWB010000012">
    <property type="protein sequence ID" value="KAJ1118849.1"/>
    <property type="molecule type" value="Genomic_DNA"/>
</dbReference>
<organism evidence="2 3">
    <name type="scientific">Pleurodeles waltl</name>
    <name type="common">Iberian ribbed newt</name>
    <dbReference type="NCBI Taxonomy" id="8319"/>
    <lineage>
        <taxon>Eukaryota</taxon>
        <taxon>Metazoa</taxon>
        <taxon>Chordata</taxon>
        <taxon>Craniata</taxon>
        <taxon>Vertebrata</taxon>
        <taxon>Euteleostomi</taxon>
        <taxon>Amphibia</taxon>
        <taxon>Batrachia</taxon>
        <taxon>Caudata</taxon>
        <taxon>Salamandroidea</taxon>
        <taxon>Salamandridae</taxon>
        <taxon>Pleurodelinae</taxon>
        <taxon>Pleurodeles</taxon>
    </lineage>
</organism>
<name>A0AAV7NW81_PLEWA</name>
<dbReference type="Proteomes" id="UP001066276">
    <property type="component" value="Chromosome 8"/>
</dbReference>
<proteinExistence type="predicted"/>
<sequence>MVQNELAELKRQINAVAGLGISGAAGVGNKDISQSFTPPLGPKSPAASESTTGHHKGSAWDFDCSRVTPRPCGRLGIEGGALCSSRAVFREPGDAIAIL</sequence>
<keyword evidence="3" id="KW-1185">Reference proteome</keyword>
<dbReference type="AlphaFoldDB" id="A0AAV7NW81"/>
<evidence type="ECO:0000256" key="1">
    <source>
        <dbReference type="SAM" id="MobiDB-lite"/>
    </source>
</evidence>
<evidence type="ECO:0000313" key="2">
    <source>
        <dbReference type="EMBL" id="KAJ1118849.1"/>
    </source>
</evidence>
<protein>
    <submittedName>
        <fullName evidence="2">Uncharacterized protein</fullName>
    </submittedName>
</protein>
<accession>A0AAV7NW81</accession>
<gene>
    <name evidence="2" type="ORF">NDU88_007036</name>
</gene>
<comment type="caution">
    <text evidence="2">The sequence shown here is derived from an EMBL/GenBank/DDBJ whole genome shotgun (WGS) entry which is preliminary data.</text>
</comment>
<evidence type="ECO:0000313" key="3">
    <source>
        <dbReference type="Proteomes" id="UP001066276"/>
    </source>
</evidence>
<feature type="region of interest" description="Disordered" evidence="1">
    <location>
        <begin position="31"/>
        <end position="60"/>
    </location>
</feature>
<reference evidence="2" key="1">
    <citation type="journal article" date="2022" name="bioRxiv">
        <title>Sequencing and chromosome-scale assembly of the giantPleurodeles waltlgenome.</title>
        <authorList>
            <person name="Brown T."/>
            <person name="Elewa A."/>
            <person name="Iarovenko S."/>
            <person name="Subramanian E."/>
            <person name="Araus A.J."/>
            <person name="Petzold A."/>
            <person name="Susuki M."/>
            <person name="Suzuki K.-i.T."/>
            <person name="Hayashi T."/>
            <person name="Toyoda A."/>
            <person name="Oliveira C."/>
            <person name="Osipova E."/>
            <person name="Leigh N.D."/>
            <person name="Simon A."/>
            <person name="Yun M.H."/>
        </authorList>
    </citation>
    <scope>NUCLEOTIDE SEQUENCE</scope>
    <source>
        <strain evidence="2">20211129_DDA</strain>
        <tissue evidence="2">Liver</tissue>
    </source>
</reference>